<accession>A0A160TE43</accession>
<evidence type="ECO:0000256" key="1">
    <source>
        <dbReference type="SAM" id="MobiDB-lite"/>
    </source>
</evidence>
<dbReference type="EMBL" id="CZQC01000065">
    <property type="protein sequence ID" value="CUS42311.1"/>
    <property type="molecule type" value="Genomic_DNA"/>
</dbReference>
<dbReference type="PANTHER" id="PTHR46928:SF1">
    <property type="entry name" value="MESENCHYME-SPECIFIC CELL SURFACE GLYCOPROTEIN"/>
    <property type="match status" value="1"/>
</dbReference>
<feature type="compositionally biased region" description="Low complexity" evidence="1">
    <location>
        <begin position="31"/>
        <end position="46"/>
    </location>
</feature>
<dbReference type="InterPro" id="IPR015943">
    <property type="entry name" value="WD40/YVTN_repeat-like_dom_sf"/>
</dbReference>
<evidence type="ECO:0000259" key="2">
    <source>
        <dbReference type="Pfam" id="PF22494"/>
    </source>
</evidence>
<dbReference type="EC" id="3.1.3.1" evidence="3"/>
<dbReference type="AlphaFoldDB" id="A0A160TE43"/>
<protein>
    <submittedName>
        <fullName evidence="3">Alkaline phosphatase</fullName>
        <ecNumber evidence="3">3.1.3.1</ecNumber>
    </submittedName>
</protein>
<feature type="region of interest" description="Disordered" evidence="1">
    <location>
        <begin position="485"/>
        <end position="505"/>
    </location>
</feature>
<dbReference type="NCBIfam" id="NF038117">
    <property type="entry name" value="choice_anch_I"/>
    <property type="match status" value="1"/>
</dbReference>
<reference evidence="3" key="1">
    <citation type="submission" date="2015-10" db="EMBL/GenBank/DDBJ databases">
        <authorList>
            <person name="Gilbert D.G."/>
        </authorList>
    </citation>
    <scope>NUCLEOTIDE SEQUENCE</scope>
</reference>
<feature type="compositionally biased region" description="Basic and acidic residues" evidence="1">
    <location>
        <begin position="488"/>
        <end position="502"/>
    </location>
</feature>
<dbReference type="Gene3D" id="2.130.10.10">
    <property type="entry name" value="YVTN repeat-like/Quinoprotein amine dehydrogenase"/>
    <property type="match status" value="1"/>
</dbReference>
<dbReference type="Pfam" id="PF22494">
    <property type="entry name" value="choice_anch_I"/>
    <property type="match status" value="1"/>
</dbReference>
<organism evidence="3">
    <name type="scientific">hydrothermal vent metagenome</name>
    <dbReference type="NCBI Taxonomy" id="652676"/>
    <lineage>
        <taxon>unclassified sequences</taxon>
        <taxon>metagenomes</taxon>
        <taxon>ecological metagenomes</taxon>
    </lineage>
</organism>
<dbReference type="InterPro" id="IPR011044">
    <property type="entry name" value="Quino_amine_DH_bsu"/>
</dbReference>
<dbReference type="InterPro" id="IPR052956">
    <property type="entry name" value="Mesenchyme-surface_protein"/>
</dbReference>
<dbReference type="InterPro" id="IPR055188">
    <property type="entry name" value="Choice_anch_I"/>
</dbReference>
<dbReference type="PANTHER" id="PTHR46928">
    <property type="entry name" value="MESENCHYME-SPECIFIC CELL SURFACE GLYCOPROTEIN"/>
    <property type="match status" value="1"/>
</dbReference>
<sequence>MQVSILRAACLAATLGLVACGGDDGKDGSNGLNGLDGTTTTVTQDGAPGLAGNDGQNGTDGKSAPRDLKLDVVGRYASGSYGKSAAEIVQFHKNSNSAMAINGADNRIDVISLAGLPTVAVANAFNDNSLSSTPFNLPTEVTVSGDEVIALGAVDSLSVYGDLLAVAMASANKTDPGAVLFYTLDAAGAGTLLKAVKVGSLPDMVTFTPDGSKVVVANEGEPDTDYVVDPEGSISIIAITAGVPADTATLIDFDDMIFASALLDPEDYDTDEERRALLQAEDVKFASPAGTTVSQDLEPEYIAISSDSKTAYVTLQENNAIAILNLENNEVKVRGLGLKDWSQYALDYTDKDEVPLFSKVDNVFGLYQPDSIAAYEWNGATFVVTANEGDSRDWNAYSEEVRVKDLTLSTEMDVIYDQHGGKNGLGRLKVTNAMGDADENGEYEALYAFGARSFSIWDQNGTQVFDSGDDFGRITASVLGSNFNSAHTENKGDNRSDDKGAEPEAITTGEINGRTYAFIGLERVGGIFVYDITNPFAATFVAYTNNRDFSTTFEMDDDLADPCDVAEGMDCTQVPNTGDLGPEGIKFISATESPNGNPLIVIGNEVSGSVTVYQIMEL</sequence>
<evidence type="ECO:0000313" key="3">
    <source>
        <dbReference type="EMBL" id="CUS42311.1"/>
    </source>
</evidence>
<feature type="region of interest" description="Disordered" evidence="1">
    <location>
        <begin position="31"/>
        <end position="66"/>
    </location>
</feature>
<gene>
    <name evidence="3" type="ORF">MGWOODY_Tha2435</name>
</gene>
<dbReference type="PROSITE" id="PS51257">
    <property type="entry name" value="PROKAR_LIPOPROTEIN"/>
    <property type="match status" value="1"/>
</dbReference>
<name>A0A160TE43_9ZZZZ</name>
<dbReference type="SUPFAM" id="SSF50969">
    <property type="entry name" value="YVTN repeat-like/Quinoprotein amine dehydrogenase"/>
    <property type="match status" value="1"/>
</dbReference>
<feature type="domain" description="Choice-of-anchor I" evidence="2">
    <location>
        <begin position="164"/>
        <end position="560"/>
    </location>
</feature>
<proteinExistence type="predicted"/>
<dbReference type="GO" id="GO:0004035">
    <property type="term" value="F:alkaline phosphatase activity"/>
    <property type="evidence" value="ECO:0007669"/>
    <property type="project" value="UniProtKB-EC"/>
</dbReference>
<keyword evidence="3" id="KW-0378">Hydrolase</keyword>